<evidence type="ECO:0000313" key="2">
    <source>
        <dbReference type="Proteomes" id="UP000234752"/>
    </source>
</evidence>
<sequence>MKTALLFATALLSLTATSAFAAGCEQGNPPALVDGATASQEQMAEAMKAVKAYIVSTEEYQACLEAAGKGGKMDMEAYNKSAARMEALAADFNKQLKTFKARNG</sequence>
<evidence type="ECO:0000313" key="1">
    <source>
        <dbReference type="EMBL" id="AUN30611.1"/>
    </source>
</evidence>
<dbReference type="Proteomes" id="UP000234752">
    <property type="component" value="Chromosome eg_1"/>
</dbReference>
<reference evidence="1 2" key="1">
    <citation type="submission" date="2017-12" db="EMBL/GenBank/DDBJ databases">
        <title>Genomes of bacteria within cyanobacterial aggregates.</title>
        <authorList>
            <person name="Cai H."/>
        </authorList>
    </citation>
    <scope>NUCLEOTIDE SEQUENCE [LARGE SCALE GENOMIC DNA]</scope>
    <source>
        <strain evidence="1 2">TH16</strain>
    </source>
</reference>
<gene>
    <name evidence="1" type="ORF">C0V82_10450</name>
</gene>
<dbReference type="RefSeq" id="WP_054170523.1">
    <property type="nucleotide sequence ID" value="NZ_BMGN01000002.1"/>
</dbReference>
<dbReference type="PROSITE" id="PS51257">
    <property type="entry name" value="PROKAR_LIPOPROTEIN"/>
    <property type="match status" value="1"/>
</dbReference>
<organism evidence="1 2">
    <name type="scientific">Niveispirillum cyanobacteriorum</name>
    <dbReference type="NCBI Taxonomy" id="1612173"/>
    <lineage>
        <taxon>Bacteria</taxon>
        <taxon>Pseudomonadati</taxon>
        <taxon>Pseudomonadota</taxon>
        <taxon>Alphaproteobacteria</taxon>
        <taxon>Rhodospirillales</taxon>
        <taxon>Azospirillaceae</taxon>
        <taxon>Niveispirillum</taxon>
    </lineage>
</organism>
<dbReference type="EMBL" id="CP025611">
    <property type="protein sequence ID" value="AUN30611.1"/>
    <property type="molecule type" value="Genomic_DNA"/>
</dbReference>
<keyword evidence="2" id="KW-1185">Reference proteome</keyword>
<name>A0A2K9NBU9_9PROT</name>
<accession>A0A2K9NBU9</accession>
<protein>
    <submittedName>
        <fullName evidence="1">Uncharacterized protein</fullName>
    </submittedName>
</protein>
<dbReference type="KEGG" id="ncb:C0V82_10450"/>
<dbReference type="OrthoDB" id="7061338at2"/>
<dbReference type="AlphaFoldDB" id="A0A2K9NBU9"/>
<proteinExistence type="predicted"/>